<evidence type="ECO:0000256" key="4">
    <source>
        <dbReference type="ARBA" id="ARBA00023143"/>
    </source>
</evidence>
<evidence type="ECO:0000256" key="5">
    <source>
        <dbReference type="ARBA" id="ARBA00024934"/>
    </source>
</evidence>
<keyword evidence="9" id="KW-0282">Flagellum</keyword>
<comment type="subunit">
    <text evidence="6">The basal body constitutes a major portion of the flagellar organelle and consists of a number of rings mounted on a central rod.</text>
</comment>
<evidence type="ECO:0000256" key="2">
    <source>
        <dbReference type="ARBA" id="ARBA00009677"/>
    </source>
</evidence>
<dbReference type="Pfam" id="PF00460">
    <property type="entry name" value="Flg_bb_rod"/>
    <property type="match status" value="1"/>
</dbReference>
<comment type="similarity">
    <text evidence="2 6">Belongs to the flagella basal body rod proteins family.</text>
</comment>
<sequence length="139" mass="15008">MKGTGVSVTDLPLLNQIKGRLGWLDDRQRVIAQNVANSDTPGYVARDLKTPTDFAEALRSGGGLRMAATNARHLSPPGQPARFEAVSTPDSETTLDGNSVVVEEQMLKMAESRMAYDAAIGFYQKSMQMIRLAAKKPAA</sequence>
<keyword evidence="9" id="KW-0969">Cilium</keyword>
<keyword evidence="10" id="KW-1185">Reference proteome</keyword>
<evidence type="ECO:0000256" key="6">
    <source>
        <dbReference type="PIRNR" id="PIRNR002889"/>
    </source>
</evidence>
<keyword evidence="9" id="KW-0966">Cell projection</keyword>
<dbReference type="PIRSF" id="PIRSF002889">
    <property type="entry name" value="Rod_FlgB"/>
    <property type="match status" value="1"/>
</dbReference>
<comment type="subcellular location">
    <subcellularLocation>
        <location evidence="1 6">Bacterial flagellum basal body</location>
    </subcellularLocation>
</comment>
<evidence type="ECO:0000313" key="9">
    <source>
        <dbReference type="EMBL" id="MET4685097.1"/>
    </source>
</evidence>
<comment type="caution">
    <text evidence="9">The sequence shown here is derived from an EMBL/GenBank/DDBJ whole genome shotgun (WGS) entry which is preliminary data.</text>
</comment>
<dbReference type="InterPro" id="IPR001444">
    <property type="entry name" value="Flag_bb_rod_N"/>
</dbReference>
<comment type="function">
    <text evidence="5 6">Structural component of flagellum, the bacterial motility apparatus. Part of the rod structure of flagellar basal body.</text>
</comment>
<feature type="domain" description="Flagellar basal body rod protein N-terminal" evidence="8">
    <location>
        <begin position="26"/>
        <end position="43"/>
    </location>
</feature>
<dbReference type="Proteomes" id="UP001549313">
    <property type="component" value="Unassembled WGS sequence"/>
</dbReference>
<name>A0ABV2REX2_9CAUL</name>
<proteinExistence type="inferred from homology"/>
<evidence type="ECO:0000256" key="1">
    <source>
        <dbReference type="ARBA" id="ARBA00004117"/>
    </source>
</evidence>
<evidence type="ECO:0000256" key="7">
    <source>
        <dbReference type="SAM" id="MobiDB-lite"/>
    </source>
</evidence>
<dbReference type="EMBL" id="JBEPTF010000004">
    <property type="protein sequence ID" value="MET4685097.1"/>
    <property type="molecule type" value="Genomic_DNA"/>
</dbReference>
<reference evidence="9 10" key="1">
    <citation type="submission" date="2024-06" db="EMBL/GenBank/DDBJ databases">
        <title>Sorghum-associated microbial communities from plants grown in Nebraska, USA.</title>
        <authorList>
            <person name="Schachtman D."/>
        </authorList>
    </citation>
    <scope>NUCLEOTIDE SEQUENCE [LARGE SCALE GENOMIC DNA]</scope>
    <source>
        <strain evidence="9 10">2814</strain>
    </source>
</reference>
<evidence type="ECO:0000259" key="8">
    <source>
        <dbReference type="Pfam" id="PF00460"/>
    </source>
</evidence>
<evidence type="ECO:0000313" key="10">
    <source>
        <dbReference type="Proteomes" id="UP001549313"/>
    </source>
</evidence>
<gene>
    <name evidence="9" type="ORF">ABIE19_003046</name>
</gene>
<feature type="region of interest" description="Disordered" evidence="7">
    <location>
        <begin position="72"/>
        <end position="95"/>
    </location>
</feature>
<keyword evidence="4 6" id="KW-0975">Bacterial flagellum</keyword>
<protein>
    <recommendedName>
        <fullName evidence="3 6">Flagellar basal body rod protein FlgB</fullName>
    </recommendedName>
</protein>
<evidence type="ECO:0000256" key="3">
    <source>
        <dbReference type="ARBA" id="ARBA00014376"/>
    </source>
</evidence>
<dbReference type="InterPro" id="IPR006300">
    <property type="entry name" value="FlgB"/>
</dbReference>
<organism evidence="9 10">
    <name type="scientific">Brevundimonas faecalis</name>
    <dbReference type="NCBI Taxonomy" id="947378"/>
    <lineage>
        <taxon>Bacteria</taxon>
        <taxon>Pseudomonadati</taxon>
        <taxon>Pseudomonadota</taxon>
        <taxon>Alphaproteobacteria</taxon>
        <taxon>Caulobacterales</taxon>
        <taxon>Caulobacteraceae</taxon>
        <taxon>Brevundimonas</taxon>
    </lineage>
</organism>
<accession>A0ABV2REX2</accession>